<dbReference type="Gene3D" id="3.30.300.210">
    <property type="entry name" value="Nutrient germinant receptor protein C, domain 3"/>
    <property type="match status" value="1"/>
</dbReference>
<dbReference type="Pfam" id="PF05504">
    <property type="entry name" value="Spore_GerAC"/>
    <property type="match status" value="1"/>
</dbReference>
<evidence type="ECO:0000256" key="2">
    <source>
        <dbReference type="ARBA" id="ARBA00007886"/>
    </source>
</evidence>
<evidence type="ECO:0000256" key="3">
    <source>
        <dbReference type="ARBA" id="ARBA00022544"/>
    </source>
</evidence>
<evidence type="ECO:0000259" key="9">
    <source>
        <dbReference type="Pfam" id="PF25198"/>
    </source>
</evidence>
<dbReference type="InterPro" id="IPR057336">
    <property type="entry name" value="GerAC_N"/>
</dbReference>
<dbReference type="RefSeq" id="WP_077832370.1">
    <property type="nucleotide sequence ID" value="NZ_CP096983.1"/>
</dbReference>
<organism evidence="10 11">
    <name type="scientific">Clostridium felsineum</name>
    <dbReference type="NCBI Taxonomy" id="36839"/>
    <lineage>
        <taxon>Bacteria</taxon>
        <taxon>Bacillati</taxon>
        <taxon>Bacillota</taxon>
        <taxon>Clostridia</taxon>
        <taxon>Eubacteriales</taxon>
        <taxon>Clostridiaceae</taxon>
        <taxon>Clostridium</taxon>
    </lineage>
</organism>
<evidence type="ECO:0000256" key="4">
    <source>
        <dbReference type="ARBA" id="ARBA00022729"/>
    </source>
</evidence>
<evidence type="ECO:0000256" key="6">
    <source>
        <dbReference type="ARBA" id="ARBA00023139"/>
    </source>
</evidence>
<gene>
    <name evidence="10" type="ORF">CROST_010760</name>
</gene>
<evidence type="ECO:0000259" key="8">
    <source>
        <dbReference type="Pfam" id="PF05504"/>
    </source>
</evidence>
<accession>A0A1S8MG40</accession>
<dbReference type="Pfam" id="PF25198">
    <property type="entry name" value="Spore_GerAC_N"/>
    <property type="match status" value="1"/>
</dbReference>
<dbReference type="AlphaFoldDB" id="A0A1S8MG40"/>
<dbReference type="PANTHER" id="PTHR35789">
    <property type="entry name" value="SPORE GERMINATION PROTEIN B3"/>
    <property type="match status" value="1"/>
</dbReference>
<dbReference type="EMBL" id="CP096983">
    <property type="protein sequence ID" value="URZ10368.1"/>
    <property type="molecule type" value="Genomic_DNA"/>
</dbReference>
<comment type="subcellular location">
    <subcellularLocation>
        <location evidence="1">Membrane</location>
        <topology evidence="1">Lipid-anchor</topology>
    </subcellularLocation>
</comment>
<evidence type="ECO:0000256" key="1">
    <source>
        <dbReference type="ARBA" id="ARBA00004635"/>
    </source>
</evidence>
<keyword evidence="6" id="KW-0564">Palmitate</keyword>
<dbReference type="GO" id="GO:0009847">
    <property type="term" value="P:spore germination"/>
    <property type="evidence" value="ECO:0007669"/>
    <property type="project" value="InterPro"/>
</dbReference>
<protein>
    <submittedName>
        <fullName evidence="10">Uncharacterized protein</fullName>
    </submittedName>
</protein>
<dbReference type="KEGG" id="crw:CROST_010760"/>
<dbReference type="NCBIfam" id="TIGR02887">
    <property type="entry name" value="spore_ger_x_C"/>
    <property type="match status" value="1"/>
</dbReference>
<dbReference type="InterPro" id="IPR038501">
    <property type="entry name" value="Spore_GerAC_C_sf"/>
</dbReference>
<name>A0A1S8MG40_9CLOT</name>
<dbReference type="STRING" id="84029.CROST_30920"/>
<dbReference type="InterPro" id="IPR046953">
    <property type="entry name" value="Spore_GerAC-like_C"/>
</dbReference>
<evidence type="ECO:0000313" key="11">
    <source>
        <dbReference type="Proteomes" id="UP000190951"/>
    </source>
</evidence>
<feature type="domain" description="Spore germination GerAC-like C-terminal" evidence="8">
    <location>
        <begin position="203"/>
        <end position="363"/>
    </location>
</feature>
<evidence type="ECO:0000313" key="10">
    <source>
        <dbReference type="EMBL" id="URZ10368.1"/>
    </source>
</evidence>
<evidence type="ECO:0000256" key="7">
    <source>
        <dbReference type="ARBA" id="ARBA00023288"/>
    </source>
</evidence>
<reference evidence="10 11" key="1">
    <citation type="submission" date="2022-04" db="EMBL/GenBank/DDBJ databases">
        <title>Genome sequence of C. roseum typestrain.</title>
        <authorList>
            <person name="Poehlein A."/>
            <person name="Schoch T."/>
            <person name="Duerre P."/>
            <person name="Daniel R."/>
        </authorList>
    </citation>
    <scope>NUCLEOTIDE SEQUENCE [LARGE SCALE GENOMIC DNA]</scope>
    <source>
        <strain evidence="10 11">DSM 7320</strain>
    </source>
</reference>
<evidence type="ECO:0000256" key="5">
    <source>
        <dbReference type="ARBA" id="ARBA00023136"/>
    </source>
</evidence>
<dbReference type="Proteomes" id="UP000190951">
    <property type="component" value="Chromosome"/>
</dbReference>
<dbReference type="PANTHER" id="PTHR35789:SF1">
    <property type="entry name" value="SPORE GERMINATION PROTEIN B3"/>
    <property type="match status" value="1"/>
</dbReference>
<comment type="similarity">
    <text evidence="2">Belongs to the GerABKC lipoprotein family.</text>
</comment>
<keyword evidence="3" id="KW-0309">Germination</keyword>
<feature type="domain" description="Spore germination protein N-terminal" evidence="9">
    <location>
        <begin position="28"/>
        <end position="195"/>
    </location>
</feature>
<keyword evidence="5" id="KW-0472">Membrane</keyword>
<proteinExistence type="inferred from homology"/>
<dbReference type="InterPro" id="IPR008844">
    <property type="entry name" value="Spore_GerAC-like"/>
</dbReference>
<keyword evidence="4" id="KW-0732">Signal</keyword>
<keyword evidence="7" id="KW-0449">Lipoprotein</keyword>
<sequence>MQRNNKIILITIILIFVLAFFSDKGELVENLQIPIAIGADIEKNAVGTIYKIPVSIYSFEEGEKVSSYVLSGEGFNLPSTRDTRQLKSDKKFMLGLNRVFIFSEGSAQNGLNPFIDLNLNNPQLNDRALCTVCRGKAEDIINYKAKDNINTSDYIDGMIRNLKQFNFFSSQYSFMDIAVRVCTEGRATLLPYIEIKDGEIQTTGLAIFNKDKMVGNVDMAKARVINMIKENNVWGIVTIQEGSKYTSLYGKTKNKVKCYKKDGKYSFVINLSLSGKVINNTLYKNLNSDVKQMERFKLELGRKVEKDCNDTIKDVMKEYKVDVLDLGRAAAAKYGRHTGVDWNKIVSNSDIKVNVKIKVINEGRGNY</sequence>
<dbReference type="GO" id="GO:0016020">
    <property type="term" value="C:membrane"/>
    <property type="evidence" value="ECO:0007669"/>
    <property type="project" value="UniProtKB-SubCell"/>
</dbReference>
<keyword evidence="11" id="KW-1185">Reference proteome</keyword>